<comment type="caution">
    <text evidence="2">The sequence shown here is derived from an EMBL/GenBank/DDBJ whole genome shotgun (WGS) entry which is preliminary data.</text>
</comment>
<name>A0ABR1T2P7_9PEZI</name>
<gene>
    <name evidence="2" type="ORF">PG994_013882</name>
</gene>
<evidence type="ECO:0000313" key="2">
    <source>
        <dbReference type="EMBL" id="KAK8040875.1"/>
    </source>
</evidence>
<dbReference type="EMBL" id="JAQQWL010000015">
    <property type="protein sequence ID" value="KAK8040875.1"/>
    <property type="molecule type" value="Genomic_DNA"/>
</dbReference>
<protein>
    <submittedName>
        <fullName evidence="2">Uncharacterized protein</fullName>
    </submittedName>
</protein>
<dbReference type="Proteomes" id="UP001480595">
    <property type="component" value="Unassembled WGS sequence"/>
</dbReference>
<evidence type="ECO:0000256" key="1">
    <source>
        <dbReference type="SAM" id="MobiDB-lite"/>
    </source>
</evidence>
<feature type="region of interest" description="Disordered" evidence="1">
    <location>
        <begin position="68"/>
        <end position="123"/>
    </location>
</feature>
<sequence length="140" mass="15565">MKANLSTEINGSSDHMADKADIYQEAMEEETEEEFISYIAKGGSLQLEKSTIMTSLAVATEAEHVPAVKNEAAADEGSPLDAQSKKRKTGLGHQTLNREDFQSAEDNERRREGITAEQTDAHQRAAEMYSTLWLLDYPSR</sequence>
<accession>A0ABR1T2P7</accession>
<organism evidence="2 3">
    <name type="scientific">Apiospora phragmitis</name>
    <dbReference type="NCBI Taxonomy" id="2905665"/>
    <lineage>
        <taxon>Eukaryota</taxon>
        <taxon>Fungi</taxon>
        <taxon>Dikarya</taxon>
        <taxon>Ascomycota</taxon>
        <taxon>Pezizomycotina</taxon>
        <taxon>Sordariomycetes</taxon>
        <taxon>Xylariomycetidae</taxon>
        <taxon>Amphisphaeriales</taxon>
        <taxon>Apiosporaceae</taxon>
        <taxon>Apiospora</taxon>
    </lineage>
</organism>
<keyword evidence="3" id="KW-1185">Reference proteome</keyword>
<evidence type="ECO:0000313" key="3">
    <source>
        <dbReference type="Proteomes" id="UP001480595"/>
    </source>
</evidence>
<proteinExistence type="predicted"/>
<dbReference type="GeneID" id="92098354"/>
<feature type="compositionally biased region" description="Basic and acidic residues" evidence="1">
    <location>
        <begin position="96"/>
        <end position="123"/>
    </location>
</feature>
<dbReference type="RefSeq" id="XP_066708420.1">
    <property type="nucleotide sequence ID" value="XM_066865291.1"/>
</dbReference>
<reference evidence="2 3" key="1">
    <citation type="submission" date="2023-01" db="EMBL/GenBank/DDBJ databases">
        <title>Analysis of 21 Apiospora genomes using comparative genomics revels a genus with tremendous synthesis potential of carbohydrate active enzymes and secondary metabolites.</title>
        <authorList>
            <person name="Sorensen T."/>
        </authorList>
    </citation>
    <scope>NUCLEOTIDE SEQUENCE [LARGE SCALE GENOMIC DNA]</scope>
    <source>
        <strain evidence="2 3">CBS 135458</strain>
    </source>
</reference>